<accession>A0AAF0K3M6</accession>
<evidence type="ECO:0000313" key="1">
    <source>
        <dbReference type="EMBL" id="WGI18586.1"/>
    </source>
</evidence>
<dbReference type="AlphaFoldDB" id="A0AAF0K3M6"/>
<organism evidence="1 2">
    <name type="scientific">Latilactobacillus sakei</name>
    <name type="common">Lactobacillus sakei</name>
    <dbReference type="NCBI Taxonomy" id="1599"/>
    <lineage>
        <taxon>Bacteria</taxon>
        <taxon>Bacillati</taxon>
        <taxon>Bacillota</taxon>
        <taxon>Bacilli</taxon>
        <taxon>Lactobacillales</taxon>
        <taxon>Lactobacillaceae</taxon>
        <taxon>Latilactobacillus</taxon>
    </lineage>
</organism>
<proteinExistence type="predicted"/>
<dbReference type="Proteomes" id="UP001179858">
    <property type="component" value="Chromosome"/>
</dbReference>
<name>A0AAF0K3M6_LATSK</name>
<reference evidence="1" key="1">
    <citation type="submission" date="2023-04" db="EMBL/GenBank/DDBJ databases">
        <title>Novel strain of Lactilactobacillus sakei and use thereof.</title>
        <authorList>
            <person name="Kim S.Y."/>
        </authorList>
    </citation>
    <scope>NUCLEOTIDE SEQUENCE</scope>
    <source>
        <strain evidence="1">HUP1</strain>
    </source>
</reference>
<protein>
    <submittedName>
        <fullName evidence="1">Uncharacterized protein</fullName>
    </submittedName>
</protein>
<gene>
    <name evidence="1" type="ORF">QBD03_07460</name>
</gene>
<sequence>MITGTAKHVRLHISGVDPKAGEETNYSFWADEDYSCDYVLRNLLRESDHDLIQMLEDYGLDSEFLLEAMGAEQI</sequence>
<evidence type="ECO:0000313" key="2">
    <source>
        <dbReference type="Proteomes" id="UP001179858"/>
    </source>
</evidence>
<dbReference type="EMBL" id="CP122959">
    <property type="protein sequence ID" value="WGI18586.1"/>
    <property type="molecule type" value="Genomic_DNA"/>
</dbReference>
<dbReference type="RefSeq" id="WP_280102652.1">
    <property type="nucleotide sequence ID" value="NZ_CP122959.1"/>
</dbReference>